<dbReference type="SUPFAM" id="SSF52096">
    <property type="entry name" value="ClpP/crotonase"/>
    <property type="match status" value="1"/>
</dbReference>
<dbReference type="InterPro" id="IPR029045">
    <property type="entry name" value="ClpP/crotonase-like_dom_sf"/>
</dbReference>
<sequence>MGESHKRWRRGAVTLVGCSAMLLAACGDGGGSTPTPRPATSTPTPSTPTPTTPTPTACSLNARKDWVRSIADEWYLFPELMATRTSTTTSSSVKAYIDNLLEPARAARKDRGFTYITSIAEENAYYEDGANVGYGFRLATTWAGELVVTEVFEGSPAAATSITRGAVFEAVGTSAANQTAIAPLLAAKDYDRLNAFFSPADSGKTIVIRVRHRDGLMRQVSVTSDEFEIDPVSDTIGTRIFTEGSRKIGYVALRSFITPADADLVDAFAQFKAEGVTELVVDLRYNGGGLLSTAEVFGDLLAGNLDGQVFQKLMLRDSKSAQNQTYNFAARPQSITPTKIAFIGTGSTASASEMIINSMVPYLGDNMALIGENTYGKPVGQFAFDNAGCDDRLRLVAFRNANANNQGEYYTGLASTLPRTCVAQDDVSRDLGDQNEAMIAKALDFLAGRSCTPIRTATASTRSVAPAKPQLEMLRDEVRGTTAQREMPGLF</sequence>
<dbReference type="GO" id="GO:0006508">
    <property type="term" value="P:proteolysis"/>
    <property type="evidence" value="ECO:0007669"/>
    <property type="project" value="InterPro"/>
</dbReference>
<feature type="signal peptide" evidence="2">
    <location>
        <begin position="1"/>
        <end position="24"/>
    </location>
</feature>
<comment type="caution">
    <text evidence="4">The sequence shown here is derived from an EMBL/GenBank/DDBJ whole genome shotgun (WGS) entry which is preliminary data.</text>
</comment>
<dbReference type="PANTHER" id="PTHR32060">
    <property type="entry name" value="TAIL-SPECIFIC PROTEASE"/>
    <property type="match status" value="1"/>
</dbReference>
<dbReference type="AlphaFoldDB" id="A0A6I4TWH0"/>
<evidence type="ECO:0000313" key="4">
    <source>
        <dbReference type="EMBL" id="MXP00526.1"/>
    </source>
</evidence>
<evidence type="ECO:0000259" key="3">
    <source>
        <dbReference type="SMART" id="SM00245"/>
    </source>
</evidence>
<dbReference type="Proteomes" id="UP000469430">
    <property type="component" value="Unassembled WGS sequence"/>
</dbReference>
<dbReference type="PROSITE" id="PS51257">
    <property type="entry name" value="PROKAR_LIPOPROTEIN"/>
    <property type="match status" value="1"/>
</dbReference>
<accession>A0A6I4TWH0</accession>
<gene>
    <name evidence="4" type="ORF">GRI97_16165</name>
</gene>
<dbReference type="SMART" id="SM00245">
    <property type="entry name" value="TSPc"/>
    <property type="match status" value="1"/>
</dbReference>
<dbReference type="GO" id="GO:0007165">
    <property type="term" value="P:signal transduction"/>
    <property type="evidence" value="ECO:0007669"/>
    <property type="project" value="TreeGrafter"/>
</dbReference>
<feature type="chain" id="PRO_5026198629" evidence="2">
    <location>
        <begin position="25"/>
        <end position="491"/>
    </location>
</feature>
<dbReference type="EMBL" id="WTYJ01000004">
    <property type="protein sequence ID" value="MXP00526.1"/>
    <property type="molecule type" value="Genomic_DNA"/>
</dbReference>
<organism evidence="4 5">
    <name type="scientific">Croceibacterium xixiisoli</name>
    <dbReference type="NCBI Taxonomy" id="1476466"/>
    <lineage>
        <taxon>Bacteria</taxon>
        <taxon>Pseudomonadati</taxon>
        <taxon>Pseudomonadota</taxon>
        <taxon>Alphaproteobacteria</taxon>
        <taxon>Sphingomonadales</taxon>
        <taxon>Erythrobacteraceae</taxon>
        <taxon>Croceibacterium</taxon>
    </lineage>
</organism>
<dbReference type="PANTHER" id="PTHR32060:SF30">
    <property type="entry name" value="CARBOXY-TERMINAL PROCESSING PROTEASE CTPA"/>
    <property type="match status" value="1"/>
</dbReference>
<keyword evidence="2" id="KW-0732">Signal</keyword>
<name>A0A6I4TWH0_9SPHN</name>
<dbReference type="Pfam" id="PF03572">
    <property type="entry name" value="Peptidase_S41"/>
    <property type="match status" value="1"/>
</dbReference>
<proteinExistence type="predicted"/>
<dbReference type="Gene3D" id="3.90.226.10">
    <property type="entry name" value="2-enoyl-CoA Hydratase, Chain A, domain 1"/>
    <property type="match status" value="1"/>
</dbReference>
<evidence type="ECO:0000256" key="1">
    <source>
        <dbReference type="SAM" id="MobiDB-lite"/>
    </source>
</evidence>
<dbReference type="InterPro" id="IPR005151">
    <property type="entry name" value="Tail-specific_protease"/>
</dbReference>
<dbReference type="Gene3D" id="2.30.42.10">
    <property type="match status" value="1"/>
</dbReference>
<dbReference type="InterPro" id="IPR036034">
    <property type="entry name" value="PDZ_sf"/>
</dbReference>
<feature type="region of interest" description="Disordered" evidence="1">
    <location>
        <begin position="29"/>
        <end position="58"/>
    </location>
</feature>
<feature type="domain" description="Tail specific protease" evidence="3">
    <location>
        <begin position="215"/>
        <end position="420"/>
    </location>
</feature>
<evidence type="ECO:0000256" key="2">
    <source>
        <dbReference type="SAM" id="SignalP"/>
    </source>
</evidence>
<dbReference type="GO" id="GO:0004175">
    <property type="term" value="F:endopeptidase activity"/>
    <property type="evidence" value="ECO:0007669"/>
    <property type="project" value="TreeGrafter"/>
</dbReference>
<dbReference type="CDD" id="cd07561">
    <property type="entry name" value="Peptidase_S41_CPP_like"/>
    <property type="match status" value="1"/>
</dbReference>
<dbReference type="GO" id="GO:0008236">
    <property type="term" value="F:serine-type peptidase activity"/>
    <property type="evidence" value="ECO:0007669"/>
    <property type="project" value="InterPro"/>
</dbReference>
<dbReference type="GO" id="GO:0030288">
    <property type="term" value="C:outer membrane-bounded periplasmic space"/>
    <property type="evidence" value="ECO:0007669"/>
    <property type="project" value="TreeGrafter"/>
</dbReference>
<evidence type="ECO:0000313" key="5">
    <source>
        <dbReference type="Proteomes" id="UP000469430"/>
    </source>
</evidence>
<dbReference type="Gene3D" id="3.30.750.170">
    <property type="match status" value="1"/>
</dbReference>
<reference evidence="4 5" key="1">
    <citation type="submission" date="2019-12" db="EMBL/GenBank/DDBJ databases">
        <title>Genomic-based taxomic classification of the family Erythrobacteraceae.</title>
        <authorList>
            <person name="Xu L."/>
        </authorList>
    </citation>
    <scope>NUCLEOTIDE SEQUENCE [LARGE SCALE GENOMIC DNA]</scope>
    <source>
        <strain evidence="4 5">S36</strain>
    </source>
</reference>
<protein>
    <submittedName>
        <fullName evidence="4">Peptidase S41</fullName>
    </submittedName>
</protein>
<dbReference type="OrthoDB" id="7168509at2"/>
<keyword evidence="5" id="KW-1185">Reference proteome</keyword>